<keyword evidence="2" id="KW-1185">Reference proteome</keyword>
<proteinExistence type="predicted"/>
<dbReference type="Proteomes" id="UP000325081">
    <property type="component" value="Unassembled WGS sequence"/>
</dbReference>
<evidence type="ECO:0000313" key="2">
    <source>
        <dbReference type="Proteomes" id="UP000325081"/>
    </source>
</evidence>
<protein>
    <submittedName>
        <fullName evidence="1">78 kDa glucose-regulated protein homolog</fullName>
    </submittedName>
</protein>
<accession>A0A5A7PFY0</accession>
<organism evidence="1 2">
    <name type="scientific">Striga asiatica</name>
    <name type="common">Asiatic witchweed</name>
    <name type="synonym">Buchnera asiatica</name>
    <dbReference type="NCBI Taxonomy" id="4170"/>
    <lineage>
        <taxon>Eukaryota</taxon>
        <taxon>Viridiplantae</taxon>
        <taxon>Streptophyta</taxon>
        <taxon>Embryophyta</taxon>
        <taxon>Tracheophyta</taxon>
        <taxon>Spermatophyta</taxon>
        <taxon>Magnoliopsida</taxon>
        <taxon>eudicotyledons</taxon>
        <taxon>Gunneridae</taxon>
        <taxon>Pentapetalae</taxon>
        <taxon>asterids</taxon>
        <taxon>lamiids</taxon>
        <taxon>Lamiales</taxon>
        <taxon>Orobanchaceae</taxon>
        <taxon>Buchnereae</taxon>
        <taxon>Striga</taxon>
    </lineage>
</organism>
<comment type="caution">
    <text evidence="1">The sequence shown here is derived from an EMBL/GenBank/DDBJ whole genome shotgun (WGS) entry which is preliminary data.</text>
</comment>
<sequence length="109" mass="12087">MSRYLKKKLLNINIESKMNGRLQENVREDAVMRIMEVEEIVNLAGITSMVKIEKATIDGGHRADRMINPLGITSMVKIEKATIDGGHRADRMINPLGLPTVICGFIPGV</sequence>
<gene>
    <name evidence="1" type="ORF">STAS_07669</name>
</gene>
<dbReference type="AlphaFoldDB" id="A0A5A7PFY0"/>
<dbReference type="EMBL" id="BKCP01004505">
    <property type="protein sequence ID" value="GER31641.1"/>
    <property type="molecule type" value="Genomic_DNA"/>
</dbReference>
<evidence type="ECO:0000313" key="1">
    <source>
        <dbReference type="EMBL" id="GER31641.1"/>
    </source>
</evidence>
<reference evidence="2" key="1">
    <citation type="journal article" date="2019" name="Curr. Biol.">
        <title>Genome Sequence of Striga asiatica Provides Insight into the Evolution of Plant Parasitism.</title>
        <authorList>
            <person name="Yoshida S."/>
            <person name="Kim S."/>
            <person name="Wafula E.K."/>
            <person name="Tanskanen J."/>
            <person name="Kim Y.M."/>
            <person name="Honaas L."/>
            <person name="Yang Z."/>
            <person name="Spallek T."/>
            <person name="Conn C.E."/>
            <person name="Ichihashi Y."/>
            <person name="Cheong K."/>
            <person name="Cui S."/>
            <person name="Der J.P."/>
            <person name="Gundlach H."/>
            <person name="Jiao Y."/>
            <person name="Hori C."/>
            <person name="Ishida J.K."/>
            <person name="Kasahara H."/>
            <person name="Kiba T."/>
            <person name="Kim M.S."/>
            <person name="Koo N."/>
            <person name="Laohavisit A."/>
            <person name="Lee Y.H."/>
            <person name="Lumba S."/>
            <person name="McCourt P."/>
            <person name="Mortimer J.C."/>
            <person name="Mutuku J.M."/>
            <person name="Nomura T."/>
            <person name="Sasaki-Sekimoto Y."/>
            <person name="Seto Y."/>
            <person name="Wang Y."/>
            <person name="Wakatake T."/>
            <person name="Sakakibara H."/>
            <person name="Demura T."/>
            <person name="Yamaguchi S."/>
            <person name="Yoneyama K."/>
            <person name="Manabe R.I."/>
            <person name="Nelson D.C."/>
            <person name="Schulman A.H."/>
            <person name="Timko M.P."/>
            <person name="dePamphilis C.W."/>
            <person name="Choi D."/>
            <person name="Shirasu K."/>
        </authorList>
    </citation>
    <scope>NUCLEOTIDE SEQUENCE [LARGE SCALE GENOMIC DNA]</scope>
    <source>
        <strain evidence="2">cv. UVA1</strain>
    </source>
</reference>
<name>A0A5A7PFY0_STRAF</name>